<proteinExistence type="inferred from homology"/>
<evidence type="ECO:0000313" key="7">
    <source>
        <dbReference type="Proteomes" id="UP001154078"/>
    </source>
</evidence>
<organism evidence="6 7">
    <name type="scientific">Brassicogethes aeneus</name>
    <name type="common">Rape pollen beetle</name>
    <name type="synonym">Meligethes aeneus</name>
    <dbReference type="NCBI Taxonomy" id="1431903"/>
    <lineage>
        <taxon>Eukaryota</taxon>
        <taxon>Metazoa</taxon>
        <taxon>Ecdysozoa</taxon>
        <taxon>Arthropoda</taxon>
        <taxon>Hexapoda</taxon>
        <taxon>Insecta</taxon>
        <taxon>Pterygota</taxon>
        <taxon>Neoptera</taxon>
        <taxon>Endopterygota</taxon>
        <taxon>Coleoptera</taxon>
        <taxon>Polyphaga</taxon>
        <taxon>Cucujiformia</taxon>
        <taxon>Nitidulidae</taxon>
        <taxon>Meligethinae</taxon>
        <taxon>Brassicogethes</taxon>
    </lineage>
</organism>
<name>A0A9P0B8Q6_BRAAE</name>
<evidence type="ECO:0000256" key="2">
    <source>
        <dbReference type="ARBA" id="ARBA00022692"/>
    </source>
</evidence>
<dbReference type="GO" id="GO:0005886">
    <property type="term" value="C:plasma membrane"/>
    <property type="evidence" value="ECO:0007669"/>
    <property type="project" value="TreeGrafter"/>
</dbReference>
<dbReference type="GO" id="GO:0005375">
    <property type="term" value="F:copper ion transmembrane transporter activity"/>
    <property type="evidence" value="ECO:0007669"/>
    <property type="project" value="UniProtKB-UniRule"/>
</dbReference>
<keyword evidence="4 5" id="KW-0472">Membrane</keyword>
<keyword evidence="5" id="KW-0187">Copper transport</keyword>
<dbReference type="EMBL" id="OV121137">
    <property type="protein sequence ID" value="CAH0559045.1"/>
    <property type="molecule type" value="Genomic_DNA"/>
</dbReference>
<dbReference type="Pfam" id="PF04145">
    <property type="entry name" value="Ctr"/>
    <property type="match status" value="1"/>
</dbReference>
<gene>
    <name evidence="6" type="ORF">MELIAE_LOCUS9231</name>
</gene>
<evidence type="ECO:0000256" key="5">
    <source>
        <dbReference type="RuleBase" id="RU367022"/>
    </source>
</evidence>
<keyword evidence="5" id="KW-0406">Ion transport</keyword>
<reference evidence="6" key="1">
    <citation type="submission" date="2021-12" db="EMBL/GenBank/DDBJ databases">
        <authorList>
            <person name="King R."/>
        </authorList>
    </citation>
    <scope>NUCLEOTIDE SEQUENCE</scope>
</reference>
<dbReference type="OrthoDB" id="73901at2759"/>
<dbReference type="Proteomes" id="UP001154078">
    <property type="component" value="Chromosome 6"/>
</dbReference>
<protein>
    <recommendedName>
        <fullName evidence="5">Copper transport protein</fullName>
    </recommendedName>
</protein>
<keyword evidence="7" id="KW-1185">Reference proteome</keyword>
<evidence type="ECO:0000313" key="6">
    <source>
        <dbReference type="EMBL" id="CAH0559045.1"/>
    </source>
</evidence>
<comment type="subcellular location">
    <subcellularLocation>
        <location evidence="1 5">Membrane</location>
        <topology evidence="1 5">Multi-pass membrane protein</topology>
    </subcellularLocation>
</comment>
<keyword evidence="5" id="KW-0813">Transport</keyword>
<evidence type="ECO:0000256" key="1">
    <source>
        <dbReference type="ARBA" id="ARBA00004141"/>
    </source>
</evidence>
<feature type="transmembrane region" description="Helical" evidence="5">
    <location>
        <begin position="24"/>
        <end position="44"/>
    </location>
</feature>
<keyword evidence="3 5" id="KW-1133">Transmembrane helix</keyword>
<keyword evidence="5" id="KW-0186">Copper</keyword>
<feature type="transmembrane region" description="Helical" evidence="5">
    <location>
        <begin position="120"/>
        <end position="139"/>
    </location>
</feature>
<evidence type="ECO:0000256" key="3">
    <source>
        <dbReference type="ARBA" id="ARBA00022989"/>
    </source>
</evidence>
<keyword evidence="2 5" id="KW-0812">Transmembrane</keyword>
<dbReference type="PANTHER" id="PTHR12483:SF27">
    <property type="entry name" value="COPPER TRANSPORT PROTEIN CTR1"/>
    <property type="match status" value="1"/>
</dbReference>
<comment type="similarity">
    <text evidence="5">Belongs to the copper transporter (Ctr) (TC 1.A.56) family. SLC31A subfamily.</text>
</comment>
<accession>A0A9P0B8Q6</accession>
<sequence>MKDAFFWGPNVGVYLFKGLEINSLGGLIGLCIVIAIMAFVFEYLRYLQTKHRQRELILRSKQLKQICSTESASLIGENVDPRNPLNITLKHRALLFGTEVSLWVMLQNMGYILMLSVMLYDAWILVAAVIGGGVGYFVFGQKFMKINLQNCQIIRDTFCTQICGELGKDGESTPALEEPSTSHNSVIFNDTTTSATVHTSCH</sequence>
<evidence type="ECO:0000256" key="4">
    <source>
        <dbReference type="ARBA" id="ARBA00023136"/>
    </source>
</evidence>
<dbReference type="PANTHER" id="PTHR12483">
    <property type="entry name" value="SOLUTE CARRIER FAMILY 31 COPPER TRANSPORTERS"/>
    <property type="match status" value="1"/>
</dbReference>
<feature type="transmembrane region" description="Helical" evidence="5">
    <location>
        <begin position="93"/>
        <end position="114"/>
    </location>
</feature>
<dbReference type="InterPro" id="IPR007274">
    <property type="entry name" value="Cop_transporter"/>
</dbReference>
<dbReference type="AlphaFoldDB" id="A0A9P0B8Q6"/>